<keyword evidence="4" id="KW-0378">Hydrolase</keyword>
<dbReference type="InterPro" id="IPR050678">
    <property type="entry name" value="DNA_Partitioning_ATPase"/>
</dbReference>
<proteinExistence type="predicted"/>
<evidence type="ECO:0000256" key="1">
    <source>
        <dbReference type="SAM" id="Coils"/>
    </source>
</evidence>
<keyword evidence="5" id="KW-1185">Reference proteome</keyword>
<dbReference type="CDD" id="cd02042">
    <property type="entry name" value="ParAB_family"/>
    <property type="match status" value="1"/>
</dbReference>
<organism evidence="4 5">
    <name type="scientific">Pigmentiphaga humi</name>
    <dbReference type="NCBI Taxonomy" id="2478468"/>
    <lineage>
        <taxon>Bacteria</taxon>
        <taxon>Pseudomonadati</taxon>
        <taxon>Pseudomonadota</taxon>
        <taxon>Betaproteobacteria</taxon>
        <taxon>Burkholderiales</taxon>
        <taxon>Alcaligenaceae</taxon>
        <taxon>Pigmentiphaga</taxon>
    </lineage>
</organism>
<feature type="coiled-coil region" evidence="1">
    <location>
        <begin position="128"/>
        <end position="155"/>
    </location>
</feature>
<evidence type="ECO:0000313" key="4">
    <source>
        <dbReference type="EMBL" id="VCU68317.1"/>
    </source>
</evidence>
<dbReference type="FunFam" id="3.40.50.300:FF:000285">
    <property type="entry name" value="Sporulation initiation inhibitor Soj"/>
    <property type="match status" value="1"/>
</dbReference>
<dbReference type="PANTHER" id="PTHR13696">
    <property type="entry name" value="P-LOOP CONTAINING NUCLEOSIDE TRIPHOSPHATE HYDROLASE"/>
    <property type="match status" value="1"/>
</dbReference>
<keyword evidence="1" id="KW-0175">Coiled coil</keyword>
<protein>
    <submittedName>
        <fullName evidence="4">Sporulation initiation inhibitor protein Soj</fullName>
        <ecNumber evidence="4">3.6.-.-</ecNumber>
    </submittedName>
</protein>
<dbReference type="InterPro" id="IPR027417">
    <property type="entry name" value="P-loop_NTPase"/>
</dbReference>
<dbReference type="EC" id="3.6.-.-" evidence="4"/>
<evidence type="ECO:0000313" key="5">
    <source>
        <dbReference type="Proteomes" id="UP000277294"/>
    </source>
</evidence>
<reference evidence="4 5" key="1">
    <citation type="submission" date="2018-10" db="EMBL/GenBank/DDBJ databases">
        <authorList>
            <person name="Criscuolo A."/>
        </authorList>
    </citation>
    <scope>NUCLEOTIDE SEQUENCE [LARGE SCALE GENOMIC DNA]</scope>
    <source>
        <strain evidence="4">DnA1</strain>
    </source>
</reference>
<dbReference type="Pfam" id="PF13614">
    <property type="entry name" value="AAA_31"/>
    <property type="match status" value="1"/>
</dbReference>
<gene>
    <name evidence="4" type="primary">soj_1</name>
    <name evidence="4" type="ORF">PIGHUM_00368</name>
</gene>
<dbReference type="GO" id="GO:0016787">
    <property type="term" value="F:hydrolase activity"/>
    <property type="evidence" value="ECO:0007669"/>
    <property type="project" value="UniProtKB-KW"/>
</dbReference>
<evidence type="ECO:0000259" key="3">
    <source>
        <dbReference type="Pfam" id="PF13614"/>
    </source>
</evidence>
<dbReference type="SUPFAM" id="SSF52540">
    <property type="entry name" value="P-loop containing nucleoside triphosphate hydrolases"/>
    <property type="match status" value="1"/>
</dbReference>
<dbReference type="PANTHER" id="PTHR13696:SF52">
    <property type="entry name" value="PARA FAMILY PROTEIN CT_582"/>
    <property type="match status" value="1"/>
</dbReference>
<name>A0A3P4AWA6_9BURK</name>
<dbReference type="EMBL" id="UWPJ01000005">
    <property type="protein sequence ID" value="VCU68317.1"/>
    <property type="molecule type" value="Genomic_DNA"/>
</dbReference>
<dbReference type="InterPro" id="IPR025669">
    <property type="entry name" value="AAA_dom"/>
</dbReference>
<feature type="region of interest" description="Disordered" evidence="2">
    <location>
        <begin position="1"/>
        <end position="22"/>
    </location>
</feature>
<dbReference type="AlphaFoldDB" id="A0A3P4AWA6"/>
<feature type="domain" description="AAA" evidence="3">
    <location>
        <begin position="40"/>
        <end position="214"/>
    </location>
</feature>
<accession>A0A3P4AWA6</accession>
<evidence type="ECO:0000256" key="2">
    <source>
        <dbReference type="SAM" id="MobiDB-lite"/>
    </source>
</evidence>
<dbReference type="Gene3D" id="3.40.50.300">
    <property type="entry name" value="P-loop containing nucleotide triphosphate hydrolases"/>
    <property type="match status" value="1"/>
</dbReference>
<sequence>MSSNSSMASGTAPAEEASSDLSALQGAEPLAAKRARAAARIFCIANQKGGVGKTTTAVNLAAALAAHEQRVLLIDLDPQGNATMGSGIDKRSLEATLYQVLIGESTIAEAARTSETGGYDVLPSNRELAGAEIDLVQLEERERRLKQAIEAVSDRYDFVLIDCPPTLSLLTLNGLAAAHGVIIPMQCEYFALEGLSDLVNTIKRIHANLNADLRVIGLLRVMFDPRVTLQQQVSAQLESHFGDKVFNTLIPRNVRLAEAPSYGMPGVVFDPASKGAQAYVAFGKEMIDRMKTL</sequence>
<dbReference type="RefSeq" id="WP_246012861.1">
    <property type="nucleotide sequence ID" value="NZ_UWPJ01000005.1"/>
</dbReference>
<dbReference type="Proteomes" id="UP000277294">
    <property type="component" value="Unassembled WGS sequence"/>
</dbReference>